<dbReference type="InterPro" id="IPR032675">
    <property type="entry name" value="LRR_dom_sf"/>
</dbReference>
<evidence type="ECO:0000256" key="1">
    <source>
        <dbReference type="ARBA" id="ARBA00022614"/>
    </source>
</evidence>
<proteinExistence type="predicted"/>
<dbReference type="Pfam" id="PF12799">
    <property type="entry name" value="LRR_4"/>
    <property type="match status" value="1"/>
</dbReference>
<dbReference type="EMBL" id="CAMGYJ010000004">
    <property type="protein sequence ID" value="CAI0398394.1"/>
    <property type="molecule type" value="Genomic_DNA"/>
</dbReference>
<comment type="caution">
    <text evidence="4">The sequence shown here is derived from an EMBL/GenBank/DDBJ whole genome shotgun (WGS) entry which is preliminary data.</text>
</comment>
<keyword evidence="1" id="KW-0433">Leucine-rich repeat</keyword>
<dbReference type="PANTHER" id="PTHR46652">
    <property type="entry name" value="LEUCINE-RICH REPEAT AND IQ DOMAIN-CONTAINING PROTEIN 1-RELATED"/>
    <property type="match status" value="1"/>
</dbReference>
<evidence type="ECO:0000256" key="3">
    <source>
        <dbReference type="SAM" id="MobiDB-lite"/>
    </source>
</evidence>
<dbReference type="InterPro" id="IPR025875">
    <property type="entry name" value="Leu-rich_rpt_4"/>
</dbReference>
<name>A0AAV0INK4_9ROSI</name>
<keyword evidence="2" id="KW-0677">Repeat</keyword>
<dbReference type="Gene3D" id="3.80.10.10">
    <property type="entry name" value="Ribonuclease Inhibitor"/>
    <property type="match status" value="2"/>
</dbReference>
<feature type="non-terminal residue" evidence="4">
    <location>
        <position position="1"/>
    </location>
</feature>
<dbReference type="PROSITE" id="PS51450">
    <property type="entry name" value="LRR"/>
    <property type="match status" value="3"/>
</dbReference>
<sequence length="465" mass="51995">VSGPSSPFLFQFVSSRFQAAMVRLSRDQVLKDQRTSDPASVTSLTLTHKALSDVSCLGEFKNLERLDLAFNSLTSLEGLNSCVNLKWLSVVQNKLQSLKGIEALPNLTVLNAGKNKLKSIDEVKSVVSLRALILNDNEIVSVCKLDELKELNTLVLSRNPVREIGQSLTKAKSITKLSMSHCQLQNIGSSLKACSELKELRLSHNEINILPSELAYNKKLQNFDIGNNSITRWSDLKVLSSLVDLRNLNLQGNPIADKDKLLKKMKKLLPNLQIFNSKPIDKSKKSGKTDNRFDDMLHVPTKEQNESGELDNATESYPETAETEGDKKRKREKVQQGENNDSNDRDVEKNPLKEKRKKSNEEKLNRKEAPVEDDTTAKKKSKVKEARKELDIIDSAETSFADFFANGAVERSEHLPEDKIVDRSLVSFVTTSTKNRNKNRDPNLIAQLSAEVEIGLGGPSIWGDE</sequence>
<accession>A0AAV0INK4</accession>
<feature type="compositionally biased region" description="Basic and acidic residues" evidence="3">
    <location>
        <begin position="342"/>
        <end position="370"/>
    </location>
</feature>
<dbReference type="SMART" id="SM00365">
    <property type="entry name" value="LRR_SD22"/>
    <property type="match status" value="4"/>
</dbReference>
<dbReference type="SMART" id="SM00369">
    <property type="entry name" value="LRR_TYP"/>
    <property type="match status" value="4"/>
</dbReference>
<organism evidence="4 5">
    <name type="scientific">Linum tenue</name>
    <dbReference type="NCBI Taxonomy" id="586396"/>
    <lineage>
        <taxon>Eukaryota</taxon>
        <taxon>Viridiplantae</taxon>
        <taxon>Streptophyta</taxon>
        <taxon>Embryophyta</taxon>
        <taxon>Tracheophyta</taxon>
        <taxon>Spermatophyta</taxon>
        <taxon>Magnoliopsida</taxon>
        <taxon>eudicotyledons</taxon>
        <taxon>Gunneridae</taxon>
        <taxon>Pentapetalae</taxon>
        <taxon>rosids</taxon>
        <taxon>fabids</taxon>
        <taxon>Malpighiales</taxon>
        <taxon>Linaceae</taxon>
        <taxon>Linum</taxon>
    </lineage>
</organism>
<dbReference type="Pfam" id="PF00560">
    <property type="entry name" value="LRR_1"/>
    <property type="match status" value="1"/>
</dbReference>
<keyword evidence="5" id="KW-1185">Reference proteome</keyword>
<dbReference type="InterPro" id="IPR001611">
    <property type="entry name" value="Leu-rich_rpt"/>
</dbReference>
<dbReference type="SUPFAM" id="SSF52058">
    <property type="entry name" value="L domain-like"/>
    <property type="match status" value="1"/>
</dbReference>
<evidence type="ECO:0000256" key="2">
    <source>
        <dbReference type="ARBA" id="ARBA00022737"/>
    </source>
</evidence>
<reference evidence="4" key="1">
    <citation type="submission" date="2022-08" db="EMBL/GenBank/DDBJ databases">
        <authorList>
            <person name="Gutierrez-Valencia J."/>
        </authorList>
    </citation>
    <scope>NUCLEOTIDE SEQUENCE</scope>
</reference>
<dbReference type="InterPro" id="IPR050836">
    <property type="entry name" value="SDS22/Internalin_LRR"/>
</dbReference>
<dbReference type="AlphaFoldDB" id="A0AAV0INK4"/>
<protein>
    <recommendedName>
        <fullName evidence="6">Protein phosphatase 1 regulatory subunit 7</fullName>
    </recommendedName>
</protein>
<evidence type="ECO:0000313" key="5">
    <source>
        <dbReference type="Proteomes" id="UP001154282"/>
    </source>
</evidence>
<gene>
    <name evidence="4" type="ORF">LITE_LOCUS9889</name>
</gene>
<feature type="region of interest" description="Disordered" evidence="3">
    <location>
        <begin position="300"/>
        <end position="388"/>
    </location>
</feature>
<dbReference type="Proteomes" id="UP001154282">
    <property type="component" value="Unassembled WGS sequence"/>
</dbReference>
<evidence type="ECO:0008006" key="6">
    <source>
        <dbReference type="Google" id="ProtNLM"/>
    </source>
</evidence>
<dbReference type="InterPro" id="IPR003591">
    <property type="entry name" value="Leu-rich_rpt_typical-subtyp"/>
</dbReference>
<evidence type="ECO:0000313" key="4">
    <source>
        <dbReference type="EMBL" id="CAI0398394.1"/>
    </source>
</evidence>
<dbReference type="PANTHER" id="PTHR46652:SF7">
    <property type="entry name" value="LEUCINE-RICH REPEAT AND IQ DOMAIN-CONTAINING PROTEIN 1"/>
    <property type="match status" value="1"/>
</dbReference>